<dbReference type="Proteomes" id="UP000265140">
    <property type="component" value="Chromosome 2"/>
</dbReference>
<gene>
    <name evidence="1" type="primary">REC114</name>
</gene>
<name>A0AAY5LBZ7_ESOLU</name>
<reference evidence="1" key="3">
    <citation type="submission" date="2025-09" db="UniProtKB">
        <authorList>
            <consortium name="Ensembl"/>
        </authorList>
    </citation>
    <scope>IDENTIFICATION</scope>
</reference>
<dbReference type="PANTHER" id="PTHR34921:SF1">
    <property type="entry name" value="MEIOTIC RECOMBINATION PROTEIN REC114"/>
    <property type="match status" value="1"/>
</dbReference>
<keyword evidence="2" id="KW-1185">Reference proteome</keyword>
<dbReference type="PANTHER" id="PTHR34921">
    <property type="entry name" value="MEIOTIC RECOMBINATION PROTEIN REC114"/>
    <property type="match status" value="1"/>
</dbReference>
<accession>A0AAY5LBZ7</accession>
<proteinExistence type="predicted"/>
<evidence type="ECO:0000313" key="2">
    <source>
        <dbReference type="Proteomes" id="UP000265140"/>
    </source>
</evidence>
<dbReference type="Ensembl" id="ENSELUT00000111728.1">
    <property type="protein sequence ID" value="ENSELUP00000096812.1"/>
    <property type="gene ID" value="ENSELUG00000038227.1"/>
</dbReference>
<dbReference type="InterPro" id="IPR029168">
    <property type="entry name" value="REC114L"/>
</dbReference>
<evidence type="ECO:0000313" key="1">
    <source>
        <dbReference type="Ensembl" id="ENSELUP00000096812.1"/>
    </source>
</evidence>
<dbReference type="Pfam" id="PF15165">
    <property type="entry name" value="REC114-like"/>
    <property type="match status" value="1"/>
</dbReference>
<reference evidence="1 2" key="1">
    <citation type="submission" date="2020-02" db="EMBL/GenBank/DDBJ databases">
        <title>Esox lucius (northern pike) genome, fEsoLuc1, primary haplotype.</title>
        <authorList>
            <person name="Myers G."/>
            <person name="Karagic N."/>
            <person name="Meyer A."/>
            <person name="Pippel M."/>
            <person name="Reichard M."/>
            <person name="Winkler S."/>
            <person name="Tracey A."/>
            <person name="Sims Y."/>
            <person name="Howe K."/>
            <person name="Rhie A."/>
            <person name="Formenti G."/>
            <person name="Durbin R."/>
            <person name="Fedrigo O."/>
            <person name="Jarvis E.D."/>
        </authorList>
    </citation>
    <scope>NUCLEOTIDE SEQUENCE [LARGE SCALE GENOMIC DNA]</scope>
</reference>
<sequence>MSNIHKSSWKLKLFGRFVPGSKKVGSNQWKMSEPSSENAGDLLLTIVESGHMLVSLGQELLDGFSLLDAPSFLKAQQHSDTLFLRLTVKGESRLVRMQFDGSSKAEALEECGSAVLRLKEYLPVTTKRGLAPAQPPPSQPTTQAATLDLQAVKTGPEIVQGSLSIARLTQHFLGEHALSLPLMYRHSTLRPGELEPFLRLCLLDPSFPAWVEEVEGELTRALQD</sequence>
<protein>
    <recommendedName>
        <fullName evidence="3">REC114 meiotic recombination protein</fullName>
    </recommendedName>
</protein>
<dbReference type="GeneTree" id="ENSGT00390000007235"/>
<organism evidence="1 2">
    <name type="scientific">Esox lucius</name>
    <name type="common">Northern pike</name>
    <dbReference type="NCBI Taxonomy" id="8010"/>
    <lineage>
        <taxon>Eukaryota</taxon>
        <taxon>Metazoa</taxon>
        <taxon>Chordata</taxon>
        <taxon>Craniata</taxon>
        <taxon>Vertebrata</taxon>
        <taxon>Euteleostomi</taxon>
        <taxon>Actinopterygii</taxon>
        <taxon>Neopterygii</taxon>
        <taxon>Teleostei</taxon>
        <taxon>Protacanthopterygii</taxon>
        <taxon>Esociformes</taxon>
        <taxon>Esocidae</taxon>
        <taxon>Esox</taxon>
    </lineage>
</organism>
<reference evidence="1" key="2">
    <citation type="submission" date="2025-08" db="UniProtKB">
        <authorList>
            <consortium name="Ensembl"/>
        </authorList>
    </citation>
    <scope>IDENTIFICATION</scope>
</reference>
<dbReference type="AlphaFoldDB" id="A0AAY5LBZ7"/>
<evidence type="ECO:0008006" key="3">
    <source>
        <dbReference type="Google" id="ProtNLM"/>
    </source>
</evidence>